<accession>A0A2N1PPH0</accession>
<dbReference type="PROSITE" id="PS51257">
    <property type="entry name" value="PROKAR_LIPOPROTEIN"/>
    <property type="match status" value="1"/>
</dbReference>
<keyword evidence="3" id="KW-0012">Acyltransferase</keyword>
<comment type="caution">
    <text evidence="4">The sequence shown here is derived from an EMBL/GenBank/DDBJ whole genome shotgun (WGS) entry which is preliminary data.</text>
</comment>
<keyword evidence="2 4" id="KW-0808">Transferase</keyword>
<dbReference type="Gene3D" id="2.160.10.10">
    <property type="entry name" value="Hexapeptide repeat proteins"/>
    <property type="match status" value="1"/>
</dbReference>
<evidence type="ECO:0000256" key="3">
    <source>
        <dbReference type="ARBA" id="ARBA00023315"/>
    </source>
</evidence>
<dbReference type="GO" id="GO:0016746">
    <property type="term" value="F:acyltransferase activity"/>
    <property type="evidence" value="ECO:0007669"/>
    <property type="project" value="UniProtKB-KW"/>
</dbReference>
<evidence type="ECO:0000313" key="5">
    <source>
        <dbReference type="Proteomes" id="UP000233256"/>
    </source>
</evidence>
<dbReference type="Gene3D" id="1.10.3130.10">
    <property type="entry name" value="serine acetyltransferase, domain 1"/>
    <property type="match status" value="1"/>
</dbReference>
<dbReference type="NCBIfam" id="NF041874">
    <property type="entry name" value="EPS_EpsC"/>
    <property type="match status" value="1"/>
</dbReference>
<dbReference type="AlphaFoldDB" id="A0A2N1PPH0"/>
<reference evidence="4 5" key="1">
    <citation type="journal article" date="2017" name="ISME J.">
        <title>Potential for microbial H2 and metal transformations associated with novel bacteria and archaea in deep terrestrial subsurface sediments.</title>
        <authorList>
            <person name="Hernsdorf A.W."/>
            <person name="Amano Y."/>
            <person name="Miyakawa K."/>
            <person name="Ise K."/>
            <person name="Suzuki Y."/>
            <person name="Anantharaman K."/>
            <person name="Probst A."/>
            <person name="Burstein D."/>
            <person name="Thomas B.C."/>
            <person name="Banfield J.F."/>
        </authorList>
    </citation>
    <scope>NUCLEOTIDE SEQUENCE [LARGE SCALE GENOMIC DNA]</scope>
    <source>
        <strain evidence="4">HGW-Wallbacteria-1</strain>
    </source>
</reference>
<dbReference type="InterPro" id="IPR042122">
    <property type="entry name" value="Ser_AcTrfase_N_sf"/>
</dbReference>
<keyword evidence="1" id="KW-0028">Amino-acid biosynthesis</keyword>
<dbReference type="InterPro" id="IPR045304">
    <property type="entry name" value="LbH_SAT"/>
</dbReference>
<evidence type="ECO:0000256" key="2">
    <source>
        <dbReference type="ARBA" id="ARBA00022679"/>
    </source>
</evidence>
<gene>
    <name evidence="4" type="ORF">CVV64_10950</name>
</gene>
<protein>
    <submittedName>
        <fullName evidence="4">Serine acetyltransferase</fullName>
    </submittedName>
</protein>
<organism evidence="4 5">
    <name type="scientific">Candidatus Wallbacteria bacterium HGW-Wallbacteria-1</name>
    <dbReference type="NCBI Taxonomy" id="2013854"/>
    <lineage>
        <taxon>Bacteria</taxon>
        <taxon>Candidatus Walliibacteriota</taxon>
    </lineage>
</organism>
<dbReference type="InterPro" id="IPR053376">
    <property type="entry name" value="Serine_acetyltransferase"/>
</dbReference>
<proteinExistence type="predicted"/>
<dbReference type="GO" id="GO:0008652">
    <property type="term" value="P:amino acid biosynthetic process"/>
    <property type="evidence" value="ECO:0007669"/>
    <property type="project" value="UniProtKB-KW"/>
</dbReference>
<dbReference type="PANTHER" id="PTHR42811">
    <property type="entry name" value="SERINE ACETYLTRANSFERASE"/>
    <property type="match status" value="1"/>
</dbReference>
<sequence>MPNNEEKECKSYFSDRMKLKRELTPIVNTIVASCQKRDCLNHLDAGAIPSRTEIVRILRHLSEIAYPGYHVDGELEEATLPYHIGSLINQCFDDMAHQIEKAYRHECQRNVLECVNCQLKSLDTTSRFFAELPNLREILREDIEAAFAGDPAAKSLDEIVICYPGVMAITVYRFAHSLNLLGVPLIPRIMTEYAHSVSGVDIHPGAKVGRRFFIDHGTGVVIGETCVIGNDVKIYQGVTLGAKSFPRDSAGNLLRDTKRHPTIEDGVTIYSNAIILGGDVTIGANSTIGGNTWVTESVPPDTVVMVEPPKLTFKTKARKSCQGCIG</sequence>
<evidence type="ECO:0000256" key="1">
    <source>
        <dbReference type="ARBA" id="ARBA00022605"/>
    </source>
</evidence>
<dbReference type="EMBL" id="PGXC01000007">
    <property type="protein sequence ID" value="PKK90236.1"/>
    <property type="molecule type" value="Genomic_DNA"/>
</dbReference>
<dbReference type="Proteomes" id="UP000233256">
    <property type="component" value="Unassembled WGS sequence"/>
</dbReference>
<name>A0A2N1PPH0_9BACT</name>
<evidence type="ECO:0000313" key="4">
    <source>
        <dbReference type="EMBL" id="PKK90236.1"/>
    </source>
</evidence>
<dbReference type="SUPFAM" id="SSF51161">
    <property type="entry name" value="Trimeric LpxA-like enzymes"/>
    <property type="match status" value="1"/>
</dbReference>
<dbReference type="InterPro" id="IPR011004">
    <property type="entry name" value="Trimer_LpxA-like_sf"/>
</dbReference>
<dbReference type="CDD" id="cd03354">
    <property type="entry name" value="LbH_SAT"/>
    <property type="match status" value="1"/>
</dbReference>